<dbReference type="GO" id="GO:0001514">
    <property type="term" value="P:selenocysteine incorporation"/>
    <property type="evidence" value="ECO:0007669"/>
    <property type="project" value="InterPro"/>
</dbReference>
<dbReference type="CDD" id="cd15491">
    <property type="entry name" value="selB_III"/>
    <property type="match status" value="1"/>
</dbReference>
<evidence type="ECO:0000259" key="9">
    <source>
        <dbReference type="PROSITE" id="PS51722"/>
    </source>
</evidence>
<keyword evidence="11" id="KW-1185">Reference proteome</keyword>
<dbReference type="CDD" id="cd04171">
    <property type="entry name" value="SelB"/>
    <property type="match status" value="1"/>
</dbReference>
<dbReference type="InterPro" id="IPR036388">
    <property type="entry name" value="WH-like_DNA-bd_sf"/>
</dbReference>
<reference evidence="10 11" key="1">
    <citation type="submission" date="2016-10" db="EMBL/GenBank/DDBJ databases">
        <authorList>
            <person name="de Groot N.N."/>
        </authorList>
    </citation>
    <scope>NUCLEOTIDE SEQUENCE [LARGE SCALE GENOMIC DNA]</scope>
    <source>
        <strain evidence="10 11">DSM 44945</strain>
    </source>
</reference>
<dbReference type="InterPro" id="IPR000795">
    <property type="entry name" value="T_Tr_GTP-bd_dom"/>
</dbReference>
<dbReference type="PANTHER" id="PTHR43721:SF22">
    <property type="entry name" value="ELONGATION FACTOR TU, MITOCHONDRIAL"/>
    <property type="match status" value="1"/>
</dbReference>
<dbReference type="Gene3D" id="1.10.10.2770">
    <property type="match status" value="1"/>
</dbReference>
<dbReference type="InterPro" id="IPR036390">
    <property type="entry name" value="WH_DNA-bd_sf"/>
</dbReference>
<evidence type="ECO:0000256" key="3">
    <source>
        <dbReference type="ARBA" id="ARBA00022490"/>
    </source>
</evidence>
<dbReference type="GO" id="GO:0003723">
    <property type="term" value="F:RNA binding"/>
    <property type="evidence" value="ECO:0007669"/>
    <property type="project" value="InterPro"/>
</dbReference>
<evidence type="ECO:0000313" key="10">
    <source>
        <dbReference type="EMBL" id="SFF67152.1"/>
    </source>
</evidence>
<feature type="domain" description="Tr-type G" evidence="9">
    <location>
        <begin position="1"/>
        <end position="174"/>
    </location>
</feature>
<dbReference type="Pfam" id="PF09106">
    <property type="entry name" value="WHD_2nd_SelB"/>
    <property type="match status" value="1"/>
</dbReference>
<dbReference type="GO" id="GO:0003924">
    <property type="term" value="F:GTPase activity"/>
    <property type="evidence" value="ECO:0007669"/>
    <property type="project" value="InterPro"/>
</dbReference>
<dbReference type="InterPro" id="IPR015190">
    <property type="entry name" value="Elong_fac_SelB-wing-hlx_typ-2"/>
</dbReference>
<dbReference type="SUPFAM" id="SSF50447">
    <property type="entry name" value="Translation proteins"/>
    <property type="match status" value="1"/>
</dbReference>
<dbReference type="InterPro" id="IPR050055">
    <property type="entry name" value="EF-Tu_GTPase"/>
</dbReference>
<evidence type="ECO:0000256" key="5">
    <source>
        <dbReference type="ARBA" id="ARBA00022917"/>
    </source>
</evidence>
<keyword evidence="10" id="KW-0251">Elongation factor</keyword>
<dbReference type="Gene3D" id="1.10.10.10">
    <property type="entry name" value="Winged helix-like DNA-binding domain superfamily/Winged helix DNA-binding domain"/>
    <property type="match status" value="1"/>
</dbReference>
<keyword evidence="3" id="KW-0963">Cytoplasm</keyword>
<dbReference type="InterPro" id="IPR009001">
    <property type="entry name" value="Transl_elong_EF1A/Init_IF2_C"/>
</dbReference>
<dbReference type="InterPro" id="IPR015191">
    <property type="entry name" value="SelB_WHD4"/>
</dbReference>
<dbReference type="GO" id="GO:0003746">
    <property type="term" value="F:translation elongation factor activity"/>
    <property type="evidence" value="ECO:0007669"/>
    <property type="project" value="UniProtKB-KW"/>
</dbReference>
<dbReference type="Pfam" id="PF25461">
    <property type="entry name" value="Beta-barrel_SelB"/>
    <property type="match status" value="1"/>
</dbReference>
<gene>
    <name evidence="10" type="ORF">SAMN04488025_10294</name>
</gene>
<dbReference type="InterPro" id="IPR009000">
    <property type="entry name" value="Transl_B-barrel_sf"/>
</dbReference>
<dbReference type="RefSeq" id="WP_092035536.1">
    <property type="nucleotide sequence ID" value="NZ_FOOK01000002.1"/>
</dbReference>
<dbReference type="Proteomes" id="UP000198661">
    <property type="component" value="Unassembled WGS sequence"/>
</dbReference>
<comment type="function">
    <text evidence="7">Translation factor necessary for the incorporation of selenocysteine into proteins. It probably replaces EF-Tu for the insertion of selenocysteine directed by the UGA codon. SelB binds GTP and GDP.</text>
</comment>
<dbReference type="PRINTS" id="PR00315">
    <property type="entry name" value="ELONGATNFCT"/>
</dbReference>
<dbReference type="PROSITE" id="PS51722">
    <property type="entry name" value="G_TR_2"/>
    <property type="match status" value="1"/>
</dbReference>
<evidence type="ECO:0000256" key="6">
    <source>
        <dbReference type="ARBA" id="ARBA00023134"/>
    </source>
</evidence>
<evidence type="ECO:0000256" key="8">
    <source>
        <dbReference type="ARBA" id="ARBA00031615"/>
    </source>
</evidence>
<dbReference type="InterPro" id="IPR057335">
    <property type="entry name" value="Beta-barrel_SelB"/>
</dbReference>
<dbReference type="STRING" id="201973.SAMN04488025_10294"/>
<dbReference type="InterPro" id="IPR004161">
    <property type="entry name" value="EFTu-like_2"/>
</dbReference>
<proteinExistence type="predicted"/>
<dbReference type="SUPFAM" id="SSF52540">
    <property type="entry name" value="P-loop containing nucleoside triphosphate hydrolases"/>
    <property type="match status" value="1"/>
</dbReference>
<dbReference type="PANTHER" id="PTHR43721">
    <property type="entry name" value="ELONGATION FACTOR TU-RELATED"/>
    <property type="match status" value="1"/>
</dbReference>
<sequence>MSHYVLGTAGHIDHGKTALTKALTGVDTDRLKEEKERRISIEPGFAPFRLPSGQKVSIVDVPGHERFIRQMVSGVAGIDLVLLVVAADEGVMPQTREHLHIIELLNIRTGVIVLTKMDVADPELIPLIEEDLRMLTKNTALEGAPICRVSARTGEGLDELVQTLDRLVSSLPPRQSEAPFRLPIDRVFTIRGAGTVVTGTVQSGSARTGDELEILPGNLRVRVRQIQVHGETVPRATAGQRAAFNLSAADADRLYRGQTLTEAGAWSVTDRLDARVKSLPDLDFTLKHRALLKLLIGTAETMAELILYDRKEWEPGEDTFVTLRLREPVVAGRGDRFILRRPSPAATIGGGEVIDPYPPKHKIRPESALWIAQRLSAGLEDRILEALKDRLFMSPSELARHLTEPEKAVSGALNNMEKEGRVVSFFDRVASTRHLQERENRVIQWLDRYHREYPMREGAPKAEVISRLLEGITAREASRLMDFWSERGSLRQDGENLSLPSFTPHIPDRWSEKANRLLGRLKEEGISPPNWKALLEEAGIPPEVGKELRPYWIREGTVIPLTDEILLHHDAFSAAVEQVVEAIRREGPQSISDLRKRLPVSRKYLIPLLETMDQRGITRRRGDVRELVDA</sequence>
<dbReference type="AlphaFoldDB" id="A0A1I2KJG2"/>
<dbReference type="NCBIfam" id="TIGR00231">
    <property type="entry name" value="small_GTP"/>
    <property type="match status" value="1"/>
</dbReference>
<dbReference type="InterPro" id="IPR027417">
    <property type="entry name" value="P-loop_NTPase"/>
</dbReference>
<keyword evidence="5" id="KW-0648">Protein biosynthesis</keyword>
<dbReference type="Gene3D" id="2.40.30.10">
    <property type="entry name" value="Translation factors"/>
    <property type="match status" value="1"/>
</dbReference>
<dbReference type="GO" id="GO:0005525">
    <property type="term" value="F:GTP binding"/>
    <property type="evidence" value="ECO:0007669"/>
    <property type="project" value="UniProtKB-KW"/>
</dbReference>
<dbReference type="Pfam" id="PF09107">
    <property type="entry name" value="WHD_3rd_SelB"/>
    <property type="match status" value="1"/>
</dbReference>
<dbReference type="SUPFAM" id="SSF50465">
    <property type="entry name" value="EF-Tu/eEF-1alpha/eIF2-gamma C-terminal domain"/>
    <property type="match status" value="1"/>
</dbReference>
<dbReference type="InterPro" id="IPR005225">
    <property type="entry name" value="Small_GTP-bd"/>
</dbReference>
<organism evidence="10 11">
    <name type="scientific">Planifilum fulgidum</name>
    <dbReference type="NCBI Taxonomy" id="201973"/>
    <lineage>
        <taxon>Bacteria</taxon>
        <taxon>Bacillati</taxon>
        <taxon>Bacillota</taxon>
        <taxon>Bacilli</taxon>
        <taxon>Bacillales</taxon>
        <taxon>Thermoactinomycetaceae</taxon>
        <taxon>Planifilum</taxon>
    </lineage>
</organism>
<dbReference type="OrthoDB" id="9804504at2"/>
<evidence type="ECO:0000256" key="2">
    <source>
        <dbReference type="ARBA" id="ARBA00015953"/>
    </source>
</evidence>
<dbReference type="NCBIfam" id="TIGR00475">
    <property type="entry name" value="selB"/>
    <property type="match status" value="1"/>
</dbReference>
<dbReference type="Gene3D" id="3.40.50.300">
    <property type="entry name" value="P-loop containing nucleotide triphosphate hydrolases"/>
    <property type="match status" value="1"/>
</dbReference>
<comment type="subcellular location">
    <subcellularLocation>
        <location evidence="1">Cytoplasm</location>
    </subcellularLocation>
</comment>
<keyword evidence="6" id="KW-0342">GTP-binding</keyword>
<dbReference type="Pfam" id="PF00009">
    <property type="entry name" value="GTP_EFTU"/>
    <property type="match status" value="1"/>
</dbReference>
<protein>
    <recommendedName>
        <fullName evidence="2">Selenocysteine-specific elongation factor</fullName>
    </recommendedName>
    <alternativeName>
        <fullName evidence="8">SelB translation factor</fullName>
    </alternativeName>
</protein>
<evidence type="ECO:0000256" key="1">
    <source>
        <dbReference type="ARBA" id="ARBA00004496"/>
    </source>
</evidence>
<dbReference type="CDD" id="cd03696">
    <property type="entry name" value="SelB_II"/>
    <property type="match status" value="1"/>
</dbReference>
<keyword evidence="4" id="KW-0547">Nucleotide-binding</keyword>
<evidence type="ECO:0000256" key="4">
    <source>
        <dbReference type="ARBA" id="ARBA00022741"/>
    </source>
</evidence>
<dbReference type="Pfam" id="PF03144">
    <property type="entry name" value="GTP_EFTU_D2"/>
    <property type="match status" value="1"/>
</dbReference>
<name>A0A1I2KJG2_9BACL</name>
<accession>A0A1I2KJG2</accession>
<evidence type="ECO:0000256" key="7">
    <source>
        <dbReference type="ARBA" id="ARBA00025526"/>
    </source>
</evidence>
<dbReference type="InterPro" id="IPR004535">
    <property type="entry name" value="Transl_elong_SelB"/>
</dbReference>
<dbReference type="EMBL" id="FOOK01000002">
    <property type="protein sequence ID" value="SFF67152.1"/>
    <property type="molecule type" value="Genomic_DNA"/>
</dbReference>
<dbReference type="SUPFAM" id="SSF46785">
    <property type="entry name" value="Winged helix' DNA-binding domain"/>
    <property type="match status" value="3"/>
</dbReference>
<dbReference type="GO" id="GO:0005737">
    <property type="term" value="C:cytoplasm"/>
    <property type="evidence" value="ECO:0007669"/>
    <property type="project" value="UniProtKB-SubCell"/>
</dbReference>
<evidence type="ECO:0000313" key="11">
    <source>
        <dbReference type="Proteomes" id="UP000198661"/>
    </source>
</evidence>